<reference evidence="1" key="2">
    <citation type="submission" date="2019-05" db="EMBL/GenBank/DDBJ databases">
        <authorList>
            <person name="Sutherland M."/>
            <person name="Sarker S."/>
            <person name="Raidal S.R."/>
        </authorList>
    </citation>
    <scope>NUCLEOTIDE SEQUENCE</scope>
    <source>
        <strain evidence="1">PsHV 5</strain>
    </source>
</reference>
<accession>A0A5P9JPB2</accession>
<evidence type="ECO:0000313" key="2">
    <source>
        <dbReference type="Proteomes" id="UP001162227"/>
    </source>
</evidence>
<dbReference type="KEGG" id="vg:80541410"/>
<organism evidence="1 2">
    <name type="scientific">Psittacid alphaherpesvirus 5</name>
    <dbReference type="NCBI Taxonomy" id="2972693"/>
    <lineage>
        <taxon>Viruses</taxon>
        <taxon>Duplodnaviria</taxon>
        <taxon>Heunggongvirae</taxon>
        <taxon>Peploviricota</taxon>
        <taxon>Herviviricetes</taxon>
        <taxon>Herpesvirales</taxon>
        <taxon>Orthoherpesviridae</taxon>
        <taxon>Alphaherpesvirinae</taxon>
        <taxon>Iltovirus</taxon>
        <taxon>Iltovirus psittacidalpha5</taxon>
    </lineage>
</organism>
<dbReference type="Proteomes" id="UP001162227">
    <property type="component" value="Segment"/>
</dbReference>
<keyword evidence="2" id="KW-1185">Reference proteome</keyword>
<protein>
    <submittedName>
        <fullName evidence="1">Uncharacterized protein</fullName>
    </submittedName>
</protein>
<proteinExistence type="predicted"/>
<reference evidence="1" key="1">
    <citation type="journal article" date="2019" name="Vet. Microbiol.">
        <title>Molecular and microscopic characterisation of a novel pathogenic herpesvirus from Indian ringneck parrots (Psittacula krameri).</title>
        <authorList>
            <person name="Sutherland M."/>
            <person name="Sarker S."/>
            <person name="Raidal S.R."/>
        </authorList>
    </citation>
    <scope>NUCLEOTIDE SEQUENCE</scope>
    <source>
        <strain evidence="1">PsHV 5</strain>
    </source>
</reference>
<dbReference type="RefSeq" id="YP_010802637.1">
    <property type="nucleotide sequence ID" value="NC_077028.1"/>
</dbReference>
<gene>
    <name evidence="1" type="primary">hypothetical protein</name>
</gene>
<evidence type="ECO:0000313" key="1">
    <source>
        <dbReference type="EMBL" id="QFU14607.1"/>
    </source>
</evidence>
<dbReference type="GeneID" id="80541410"/>
<dbReference type="EMBL" id="MK955929">
    <property type="protein sequence ID" value="QFU14607.1"/>
    <property type="molecule type" value="Genomic_DNA"/>
</dbReference>
<name>A0A5P9JPB2_9ALPH</name>
<sequence length="106" mass="12701">MRPRIDERRRHRFSSFRDAARRHGNILTRRSHARVRAALFRVNLDVIARLAVRSGSRSDEIHLVRKRGRAFQFPDVRFGQLHLFQYIVQEFAGEYSIVRNIGMIRW</sequence>